<name>A0ABP1RPA6_9HEXA</name>
<dbReference type="EMBL" id="CAXLJM020000092">
    <property type="protein sequence ID" value="CAL8132220.1"/>
    <property type="molecule type" value="Genomic_DNA"/>
</dbReference>
<protein>
    <submittedName>
        <fullName evidence="1">Uncharacterized protein</fullName>
    </submittedName>
</protein>
<proteinExistence type="predicted"/>
<comment type="caution">
    <text evidence="1">The sequence shown here is derived from an EMBL/GenBank/DDBJ whole genome shotgun (WGS) entry which is preliminary data.</text>
</comment>
<dbReference type="Proteomes" id="UP001642540">
    <property type="component" value="Unassembled WGS sequence"/>
</dbReference>
<reference evidence="1 2" key="1">
    <citation type="submission" date="2024-08" db="EMBL/GenBank/DDBJ databases">
        <authorList>
            <person name="Cucini C."/>
            <person name="Frati F."/>
        </authorList>
    </citation>
    <scope>NUCLEOTIDE SEQUENCE [LARGE SCALE GENOMIC DNA]</scope>
</reference>
<accession>A0ABP1RPA6</accession>
<sequence>MPNSTTKAINVATPVANIDNKAQEKRYTGQDSAYFGTLKAGYAAAVGCKKQWRENRIITDHARSGVPIARASYILNLFRHLIEVSGC</sequence>
<evidence type="ECO:0000313" key="1">
    <source>
        <dbReference type="EMBL" id="CAL8132220.1"/>
    </source>
</evidence>
<feature type="non-terminal residue" evidence="1">
    <location>
        <position position="87"/>
    </location>
</feature>
<organism evidence="1 2">
    <name type="scientific">Orchesella dallaii</name>
    <dbReference type="NCBI Taxonomy" id="48710"/>
    <lineage>
        <taxon>Eukaryota</taxon>
        <taxon>Metazoa</taxon>
        <taxon>Ecdysozoa</taxon>
        <taxon>Arthropoda</taxon>
        <taxon>Hexapoda</taxon>
        <taxon>Collembola</taxon>
        <taxon>Entomobryomorpha</taxon>
        <taxon>Entomobryoidea</taxon>
        <taxon>Orchesellidae</taxon>
        <taxon>Orchesellinae</taxon>
        <taxon>Orchesella</taxon>
    </lineage>
</organism>
<evidence type="ECO:0000313" key="2">
    <source>
        <dbReference type="Proteomes" id="UP001642540"/>
    </source>
</evidence>
<keyword evidence="2" id="KW-1185">Reference proteome</keyword>
<gene>
    <name evidence="1" type="ORF">ODALV1_LOCUS24529</name>
</gene>